<feature type="transmembrane region" description="Helical" evidence="11">
    <location>
        <begin position="117"/>
        <end position="139"/>
    </location>
</feature>
<keyword evidence="5" id="KW-0297">G-protein coupled receptor</keyword>
<dbReference type="EMBL" id="KB309538">
    <property type="protein sequence ID" value="ELT93995.1"/>
    <property type="molecule type" value="Genomic_DNA"/>
</dbReference>
<keyword evidence="2" id="KW-1003">Cell membrane</keyword>
<dbReference type="HOGENOM" id="CLU_009579_6_4_1"/>
<feature type="non-terminal residue" evidence="13">
    <location>
        <position position="1"/>
    </location>
</feature>
<dbReference type="SUPFAM" id="SSF81321">
    <property type="entry name" value="Family A G protein-coupled receptor-like"/>
    <property type="match status" value="1"/>
</dbReference>
<dbReference type="AlphaFoldDB" id="R7TSI8"/>
<keyword evidence="9" id="KW-0325">Glycoprotein</keyword>
<evidence type="ECO:0000259" key="12">
    <source>
        <dbReference type="PROSITE" id="PS50262"/>
    </source>
</evidence>
<keyword evidence="10" id="KW-0807">Transducer</keyword>
<dbReference type="STRING" id="283909.R7TSI8"/>
<dbReference type="OrthoDB" id="10037617at2759"/>
<dbReference type="PANTHER" id="PTHR45695">
    <property type="entry name" value="LEUCOKININ RECEPTOR-RELATED"/>
    <property type="match status" value="1"/>
</dbReference>
<evidence type="ECO:0000256" key="11">
    <source>
        <dbReference type="SAM" id="Phobius"/>
    </source>
</evidence>
<evidence type="ECO:0000256" key="6">
    <source>
        <dbReference type="ARBA" id="ARBA00023136"/>
    </source>
</evidence>
<feature type="transmembrane region" description="Helical" evidence="11">
    <location>
        <begin position="223"/>
        <end position="246"/>
    </location>
</feature>
<evidence type="ECO:0000313" key="15">
    <source>
        <dbReference type="Proteomes" id="UP000014760"/>
    </source>
</evidence>
<reference evidence="13 15" key="2">
    <citation type="journal article" date="2013" name="Nature">
        <title>Insights into bilaterian evolution from three spiralian genomes.</title>
        <authorList>
            <person name="Simakov O."/>
            <person name="Marletaz F."/>
            <person name="Cho S.J."/>
            <person name="Edsinger-Gonzales E."/>
            <person name="Havlak P."/>
            <person name="Hellsten U."/>
            <person name="Kuo D.H."/>
            <person name="Larsson T."/>
            <person name="Lv J."/>
            <person name="Arendt D."/>
            <person name="Savage R."/>
            <person name="Osoegawa K."/>
            <person name="de Jong P."/>
            <person name="Grimwood J."/>
            <person name="Chapman J.A."/>
            <person name="Shapiro H."/>
            <person name="Aerts A."/>
            <person name="Otillar R.P."/>
            <person name="Terry A.Y."/>
            <person name="Boore J.L."/>
            <person name="Grigoriev I.V."/>
            <person name="Lindberg D.R."/>
            <person name="Seaver E.C."/>
            <person name="Weisblat D.A."/>
            <person name="Putnam N.H."/>
            <person name="Rokhsar D.S."/>
        </authorList>
    </citation>
    <scope>NUCLEOTIDE SEQUENCE</scope>
    <source>
        <strain evidence="13 15">I ESC-2004</strain>
    </source>
</reference>
<dbReference type="InterPro" id="IPR000405">
    <property type="entry name" value="Galanin_rcpt"/>
</dbReference>
<dbReference type="InterPro" id="IPR017452">
    <property type="entry name" value="GPCR_Rhodpsn_7TM"/>
</dbReference>
<keyword evidence="6 11" id="KW-0472">Membrane</keyword>
<feature type="domain" description="G-protein coupled receptors family 1 profile" evidence="12">
    <location>
        <begin position="17"/>
        <end position="282"/>
    </location>
</feature>
<reference evidence="14" key="3">
    <citation type="submission" date="2015-06" db="UniProtKB">
        <authorList>
            <consortium name="EnsemblMetazoa"/>
        </authorList>
    </citation>
    <scope>IDENTIFICATION</scope>
</reference>
<dbReference type="Proteomes" id="UP000014760">
    <property type="component" value="Unassembled WGS sequence"/>
</dbReference>
<dbReference type="PANTHER" id="PTHR45695:SF23">
    <property type="entry name" value="GALANIN-LIKE G-PROTEIN COUPLED RECEPTOR NPR-9"/>
    <property type="match status" value="1"/>
</dbReference>
<dbReference type="EnsemblMetazoa" id="CapteT25099">
    <property type="protein sequence ID" value="CapteP25099"/>
    <property type="gene ID" value="CapteG25099"/>
</dbReference>
<evidence type="ECO:0000313" key="13">
    <source>
        <dbReference type="EMBL" id="ELT93995.1"/>
    </source>
</evidence>
<keyword evidence="15" id="KW-1185">Reference proteome</keyword>
<dbReference type="EMBL" id="AMQN01002550">
    <property type="status" value="NOT_ANNOTATED_CDS"/>
    <property type="molecule type" value="Genomic_DNA"/>
</dbReference>
<dbReference type="CDD" id="cd15096">
    <property type="entry name" value="7tmA_AstA_R_insect"/>
    <property type="match status" value="1"/>
</dbReference>
<dbReference type="GO" id="GO:0005886">
    <property type="term" value="C:plasma membrane"/>
    <property type="evidence" value="ECO:0007669"/>
    <property type="project" value="UniProtKB-SubCell"/>
</dbReference>
<feature type="transmembrane region" description="Helical" evidence="11">
    <location>
        <begin position="78"/>
        <end position="97"/>
    </location>
</feature>
<dbReference type="Gene3D" id="1.20.1070.10">
    <property type="entry name" value="Rhodopsin 7-helix transmembrane proteins"/>
    <property type="match status" value="1"/>
</dbReference>
<dbReference type="PRINTS" id="PR00237">
    <property type="entry name" value="GPCRRHODOPSN"/>
</dbReference>
<keyword evidence="7" id="KW-1015">Disulfide bond</keyword>
<reference evidence="15" key="1">
    <citation type="submission" date="2012-12" db="EMBL/GenBank/DDBJ databases">
        <authorList>
            <person name="Hellsten U."/>
            <person name="Grimwood J."/>
            <person name="Chapman J.A."/>
            <person name="Shapiro H."/>
            <person name="Aerts A."/>
            <person name="Otillar R.P."/>
            <person name="Terry A.Y."/>
            <person name="Boore J.L."/>
            <person name="Simakov O."/>
            <person name="Marletaz F."/>
            <person name="Cho S.-J."/>
            <person name="Edsinger-Gonzales E."/>
            <person name="Havlak P."/>
            <person name="Kuo D.-H."/>
            <person name="Larsson T."/>
            <person name="Lv J."/>
            <person name="Arendt D."/>
            <person name="Savage R."/>
            <person name="Osoegawa K."/>
            <person name="de Jong P."/>
            <person name="Lindberg D.R."/>
            <person name="Seaver E.C."/>
            <person name="Weisblat D.A."/>
            <person name="Putnam N.H."/>
            <person name="Grigoriev I.V."/>
            <person name="Rokhsar D.S."/>
        </authorList>
    </citation>
    <scope>NUCLEOTIDE SEQUENCE</scope>
    <source>
        <strain evidence="15">I ESC-2004</strain>
    </source>
</reference>
<proteinExistence type="predicted"/>
<dbReference type="GO" id="GO:0004930">
    <property type="term" value="F:G protein-coupled receptor activity"/>
    <property type="evidence" value="ECO:0007669"/>
    <property type="project" value="UniProtKB-KW"/>
</dbReference>
<feature type="transmembrane region" description="Helical" evidence="11">
    <location>
        <begin position="6"/>
        <end position="26"/>
    </location>
</feature>
<gene>
    <name evidence="13" type="ORF">CAPTEDRAFT_25099</name>
</gene>
<feature type="transmembrane region" description="Helical" evidence="11">
    <location>
        <begin position="38"/>
        <end position="58"/>
    </location>
</feature>
<dbReference type="Pfam" id="PF00001">
    <property type="entry name" value="7tm_1"/>
    <property type="match status" value="1"/>
</dbReference>
<keyword evidence="3 11" id="KW-0812">Transmembrane</keyword>
<keyword evidence="8" id="KW-0675">Receptor</keyword>
<protein>
    <recommendedName>
        <fullName evidence="12">G-protein coupled receptors family 1 profile domain-containing protein</fullName>
    </recommendedName>
</protein>
<accession>R7TSI8</accession>
<evidence type="ECO:0000256" key="4">
    <source>
        <dbReference type="ARBA" id="ARBA00022989"/>
    </source>
</evidence>
<evidence type="ECO:0000256" key="8">
    <source>
        <dbReference type="ARBA" id="ARBA00023170"/>
    </source>
</evidence>
<dbReference type="InterPro" id="IPR000276">
    <property type="entry name" value="GPCR_Rhodpsn"/>
</dbReference>
<dbReference type="PROSITE" id="PS50262">
    <property type="entry name" value="G_PROTEIN_RECEP_F1_2"/>
    <property type="match status" value="1"/>
</dbReference>
<feature type="non-terminal residue" evidence="13">
    <location>
        <position position="294"/>
    </location>
</feature>
<evidence type="ECO:0000256" key="7">
    <source>
        <dbReference type="ARBA" id="ARBA00023157"/>
    </source>
</evidence>
<evidence type="ECO:0000256" key="9">
    <source>
        <dbReference type="ARBA" id="ARBA00023180"/>
    </source>
</evidence>
<evidence type="ECO:0000256" key="2">
    <source>
        <dbReference type="ARBA" id="ARBA00022475"/>
    </source>
</evidence>
<evidence type="ECO:0000256" key="1">
    <source>
        <dbReference type="ARBA" id="ARBA00004651"/>
    </source>
</evidence>
<comment type="subcellular location">
    <subcellularLocation>
        <location evidence="1">Cell membrane</location>
        <topology evidence="1">Multi-pass membrane protein</topology>
    </subcellularLocation>
</comment>
<feature type="transmembrane region" description="Helical" evidence="11">
    <location>
        <begin position="171"/>
        <end position="194"/>
    </location>
</feature>
<feature type="transmembrane region" description="Helical" evidence="11">
    <location>
        <begin position="266"/>
        <end position="285"/>
    </location>
</feature>
<sequence length="294" mass="33722">LVIPFLFGMVSIIGLIGNSLVVFVILTEAKMRTTVNLLLLNLAFSDIIFSGICVPFVTYHFVAENWLIGDVACKLLNFFIYVCVYVTVYTLVGISVVRYMAVVYSNGSSRIRTKRNICMAVGVLWAVMLIINCPMLFLYRVKSITQELENGQASPPYYYCAMKDKDTGQKIFFSFFFLTYLIPLTFICTFYMLLLRYLRLQRKGSSINHNHRSSRKSQTKTALASKILIVVVGVFGICWLPLQLLLLISYFGVQSEGRAYQVMRPLSHWLAYSNSMMNPLIYNYVSQDFRKSFR</sequence>
<organism evidence="13">
    <name type="scientific">Capitella teleta</name>
    <name type="common">Polychaete worm</name>
    <dbReference type="NCBI Taxonomy" id="283909"/>
    <lineage>
        <taxon>Eukaryota</taxon>
        <taxon>Metazoa</taxon>
        <taxon>Spiralia</taxon>
        <taxon>Lophotrochozoa</taxon>
        <taxon>Annelida</taxon>
        <taxon>Polychaeta</taxon>
        <taxon>Sedentaria</taxon>
        <taxon>Scolecida</taxon>
        <taxon>Capitellidae</taxon>
        <taxon>Capitella</taxon>
    </lineage>
</organism>
<evidence type="ECO:0000256" key="5">
    <source>
        <dbReference type="ARBA" id="ARBA00023040"/>
    </source>
</evidence>
<evidence type="ECO:0000256" key="10">
    <source>
        <dbReference type="ARBA" id="ARBA00023224"/>
    </source>
</evidence>
<keyword evidence="4 11" id="KW-1133">Transmembrane helix</keyword>
<evidence type="ECO:0000256" key="3">
    <source>
        <dbReference type="ARBA" id="ARBA00022692"/>
    </source>
</evidence>
<name>R7TSI8_CAPTE</name>
<dbReference type="OMA" id="AFLCKFT"/>
<dbReference type="SMART" id="SM01381">
    <property type="entry name" value="7TM_GPCR_Srsx"/>
    <property type="match status" value="1"/>
</dbReference>
<evidence type="ECO:0000313" key="14">
    <source>
        <dbReference type="EnsemblMetazoa" id="CapteP25099"/>
    </source>
</evidence>
<dbReference type="PRINTS" id="PR00663">
    <property type="entry name" value="GALANINR"/>
</dbReference>